<dbReference type="AlphaFoldDB" id="A0A2T2NWI4"/>
<evidence type="ECO:0000259" key="7">
    <source>
        <dbReference type="PROSITE" id="PS50261"/>
    </source>
</evidence>
<gene>
    <name evidence="8" type="ORF">BS50DRAFT_488487</name>
</gene>
<feature type="transmembrane region" description="Helical" evidence="6">
    <location>
        <begin position="71"/>
        <end position="92"/>
    </location>
</feature>
<evidence type="ECO:0000313" key="9">
    <source>
        <dbReference type="Proteomes" id="UP000240883"/>
    </source>
</evidence>
<feature type="transmembrane region" description="Helical" evidence="6">
    <location>
        <begin position="224"/>
        <end position="247"/>
    </location>
</feature>
<feature type="transmembrane region" description="Helical" evidence="6">
    <location>
        <begin position="363"/>
        <end position="391"/>
    </location>
</feature>
<dbReference type="PROSITE" id="PS50261">
    <property type="entry name" value="G_PROTEIN_RECEP_F2_4"/>
    <property type="match status" value="1"/>
</dbReference>
<evidence type="ECO:0000256" key="5">
    <source>
        <dbReference type="SAM" id="MobiDB-lite"/>
    </source>
</evidence>
<feature type="region of interest" description="Disordered" evidence="5">
    <location>
        <begin position="469"/>
        <end position="519"/>
    </location>
</feature>
<dbReference type="InterPro" id="IPR053247">
    <property type="entry name" value="GPCR_GPR1/git3-like"/>
</dbReference>
<dbReference type="Proteomes" id="UP000240883">
    <property type="component" value="Unassembled WGS sequence"/>
</dbReference>
<keyword evidence="4 6" id="KW-0472">Membrane</keyword>
<keyword evidence="2 6" id="KW-0812">Transmembrane</keyword>
<dbReference type="PANTHER" id="PTHR42058:SF1">
    <property type="entry name" value="G-PROTEIN COUPLED RECEPTORS FAMILY 2 PROFILE 2 DOMAIN-CONTAINING PROTEIN"/>
    <property type="match status" value="1"/>
</dbReference>
<dbReference type="GO" id="GO:0004930">
    <property type="term" value="F:G protein-coupled receptor activity"/>
    <property type="evidence" value="ECO:0007669"/>
    <property type="project" value="InterPro"/>
</dbReference>
<feature type="transmembrane region" description="Helical" evidence="6">
    <location>
        <begin position="141"/>
        <end position="161"/>
    </location>
</feature>
<dbReference type="OrthoDB" id="26203at2759"/>
<dbReference type="InterPro" id="IPR017981">
    <property type="entry name" value="GPCR_2-like_7TM"/>
</dbReference>
<dbReference type="STRING" id="1448308.A0A2T2NWI4"/>
<evidence type="ECO:0000256" key="3">
    <source>
        <dbReference type="ARBA" id="ARBA00022989"/>
    </source>
</evidence>
<evidence type="ECO:0000256" key="6">
    <source>
        <dbReference type="SAM" id="Phobius"/>
    </source>
</evidence>
<dbReference type="Pfam" id="PF00002">
    <property type="entry name" value="7tm_2"/>
    <property type="match status" value="1"/>
</dbReference>
<dbReference type="Gene3D" id="1.20.1070.10">
    <property type="entry name" value="Rhodopsin 7-helix transmembrane proteins"/>
    <property type="match status" value="1"/>
</dbReference>
<evidence type="ECO:0000256" key="2">
    <source>
        <dbReference type="ARBA" id="ARBA00022692"/>
    </source>
</evidence>
<evidence type="ECO:0000256" key="4">
    <source>
        <dbReference type="ARBA" id="ARBA00023136"/>
    </source>
</evidence>
<dbReference type="GO" id="GO:0016020">
    <property type="term" value="C:membrane"/>
    <property type="evidence" value="ECO:0007669"/>
    <property type="project" value="UniProtKB-SubCell"/>
</dbReference>
<evidence type="ECO:0000313" key="8">
    <source>
        <dbReference type="EMBL" id="PSN69792.1"/>
    </source>
</evidence>
<sequence>MANSSLASPLRGACPAPFYDASQFGLGGFVEGRFCAPVPQIDRDLFCCLPCPATDFLYPPEFTSYYRAAEALNVVGLICLVFLLVSFIFLPAEKTRRHYLSYCLIIAAILLALGFVVPFGAKPPQCYDEITPNDMFSNLTCAFSGAFLISGGLSMAVWIFIRALSMHLQICWDVMPGKKFFYWAQGLGWSVAATFFTATITVTGVSFRFGDVCHVNSKSSMQDFWGPLLVIAGAATLVQLATFAYCIKVYLQNMWSDDNTETQSSSGLPSYTTSVRTRSAKAVYRRVRKVVWLQWRGITIVVFILVDVIFFSVVFIYLNSVETHAADDLEEALPFITCLVTNPTQVDNCYELGQSLFVNQSTVVAILIMLSLAGIQVFLLLVRGSFFTAWWQLLRRRLSKNGEFVSLDAKQYQADNHPYELAKYVQSPPIKVPDSAVTSPGADYDPYRRSLAGTPDYFSKETAREYRSPSLSFSTPRVPSQAAMRVDWDPRSTHARGGLGLHPPVAEDEDDYDGMKGKV</sequence>
<proteinExistence type="predicted"/>
<feature type="transmembrane region" description="Helical" evidence="6">
    <location>
        <begin position="295"/>
        <end position="318"/>
    </location>
</feature>
<accession>A0A2T2NWI4</accession>
<comment type="subcellular location">
    <subcellularLocation>
        <location evidence="1">Membrane</location>
        <topology evidence="1">Multi-pass membrane protein</topology>
    </subcellularLocation>
</comment>
<feature type="domain" description="G-protein coupled receptors family 2 profile 2" evidence="7">
    <location>
        <begin position="62"/>
        <end position="388"/>
    </location>
</feature>
<name>A0A2T2NWI4_CORCC</name>
<dbReference type="PANTHER" id="PTHR42058">
    <property type="entry name" value="G_PROTEIN_RECEP_F2_4 DOMAIN-CONTAINING PROTEIN"/>
    <property type="match status" value="1"/>
</dbReference>
<evidence type="ECO:0000256" key="1">
    <source>
        <dbReference type="ARBA" id="ARBA00004141"/>
    </source>
</evidence>
<feature type="transmembrane region" description="Helical" evidence="6">
    <location>
        <begin position="99"/>
        <end position="121"/>
    </location>
</feature>
<reference evidence="8 9" key="1">
    <citation type="journal article" date="2018" name="Front. Microbiol.">
        <title>Genome-Wide Analysis of Corynespora cassiicola Leaf Fall Disease Putative Effectors.</title>
        <authorList>
            <person name="Lopez D."/>
            <person name="Ribeiro S."/>
            <person name="Label P."/>
            <person name="Fumanal B."/>
            <person name="Venisse J.S."/>
            <person name="Kohler A."/>
            <person name="de Oliveira R.R."/>
            <person name="Labutti K."/>
            <person name="Lipzen A."/>
            <person name="Lail K."/>
            <person name="Bauer D."/>
            <person name="Ohm R.A."/>
            <person name="Barry K.W."/>
            <person name="Spatafora J."/>
            <person name="Grigoriev I.V."/>
            <person name="Martin F.M."/>
            <person name="Pujade-Renaud V."/>
        </authorList>
    </citation>
    <scope>NUCLEOTIDE SEQUENCE [LARGE SCALE GENOMIC DNA]</scope>
    <source>
        <strain evidence="8 9">Philippines</strain>
    </source>
</reference>
<keyword evidence="3 6" id="KW-1133">Transmembrane helix</keyword>
<feature type="transmembrane region" description="Helical" evidence="6">
    <location>
        <begin position="181"/>
        <end position="204"/>
    </location>
</feature>
<dbReference type="GO" id="GO:0007166">
    <property type="term" value="P:cell surface receptor signaling pathway"/>
    <property type="evidence" value="ECO:0007669"/>
    <property type="project" value="InterPro"/>
</dbReference>
<organism evidence="8 9">
    <name type="scientific">Corynespora cassiicola Philippines</name>
    <dbReference type="NCBI Taxonomy" id="1448308"/>
    <lineage>
        <taxon>Eukaryota</taxon>
        <taxon>Fungi</taxon>
        <taxon>Dikarya</taxon>
        <taxon>Ascomycota</taxon>
        <taxon>Pezizomycotina</taxon>
        <taxon>Dothideomycetes</taxon>
        <taxon>Pleosporomycetidae</taxon>
        <taxon>Pleosporales</taxon>
        <taxon>Corynesporascaceae</taxon>
        <taxon>Corynespora</taxon>
    </lineage>
</organism>
<dbReference type="InterPro" id="IPR000832">
    <property type="entry name" value="GPCR_2_secretin-like"/>
</dbReference>
<feature type="compositionally biased region" description="Polar residues" evidence="5">
    <location>
        <begin position="469"/>
        <end position="478"/>
    </location>
</feature>
<dbReference type="EMBL" id="KZ678132">
    <property type="protein sequence ID" value="PSN69792.1"/>
    <property type="molecule type" value="Genomic_DNA"/>
</dbReference>
<keyword evidence="9" id="KW-1185">Reference proteome</keyword>
<protein>
    <recommendedName>
        <fullName evidence="7">G-protein coupled receptors family 2 profile 2 domain-containing protein</fullName>
    </recommendedName>
</protein>